<dbReference type="STRING" id="471854.Dfer_1748"/>
<dbReference type="InterPro" id="IPR013655">
    <property type="entry name" value="PAS_fold_3"/>
</dbReference>
<feature type="domain" description="PAS" evidence="8">
    <location>
        <begin position="146"/>
        <end position="216"/>
    </location>
</feature>
<dbReference type="InterPro" id="IPR004358">
    <property type="entry name" value="Sig_transdc_His_kin-like_C"/>
</dbReference>
<keyword evidence="11" id="KW-1185">Reference proteome</keyword>
<evidence type="ECO:0000259" key="7">
    <source>
        <dbReference type="PROSITE" id="PS50109"/>
    </source>
</evidence>
<dbReference type="Pfam" id="PF02518">
    <property type="entry name" value="HATPase_c"/>
    <property type="match status" value="1"/>
</dbReference>
<dbReference type="InterPro" id="IPR035965">
    <property type="entry name" value="PAS-like_dom_sf"/>
</dbReference>
<dbReference type="GO" id="GO:0000155">
    <property type="term" value="F:phosphorelay sensor kinase activity"/>
    <property type="evidence" value="ECO:0007669"/>
    <property type="project" value="InterPro"/>
</dbReference>
<comment type="catalytic activity">
    <reaction evidence="1">
        <text>ATP + protein L-histidine = ADP + protein N-phospho-L-histidine.</text>
        <dbReference type="EC" id="2.7.13.3"/>
    </reaction>
</comment>
<dbReference type="InterPro" id="IPR036097">
    <property type="entry name" value="HisK_dim/P_sf"/>
</dbReference>
<dbReference type="CDD" id="cd00082">
    <property type="entry name" value="HisKA"/>
    <property type="match status" value="1"/>
</dbReference>
<dbReference type="PROSITE" id="PS50113">
    <property type="entry name" value="PAC"/>
    <property type="match status" value="2"/>
</dbReference>
<dbReference type="PANTHER" id="PTHR43304">
    <property type="entry name" value="PHYTOCHROME-LIKE PROTEIN CPH1"/>
    <property type="match status" value="1"/>
</dbReference>
<dbReference type="InterPro" id="IPR036890">
    <property type="entry name" value="HATPase_C_sf"/>
</dbReference>
<dbReference type="InterPro" id="IPR052162">
    <property type="entry name" value="Sensor_kinase/Photoreceptor"/>
</dbReference>
<dbReference type="KEGG" id="dfe:Dfer_1748"/>
<dbReference type="PANTHER" id="PTHR43304:SF1">
    <property type="entry name" value="PAC DOMAIN-CONTAINING PROTEIN"/>
    <property type="match status" value="1"/>
</dbReference>
<protein>
    <recommendedName>
        <fullName evidence="2">histidine kinase</fullName>
        <ecNumber evidence="2">2.7.13.3</ecNumber>
    </recommendedName>
</protein>
<dbReference type="InterPro" id="IPR000014">
    <property type="entry name" value="PAS"/>
</dbReference>
<accession>C6VTP6</accession>
<dbReference type="CDD" id="cd00130">
    <property type="entry name" value="PAS"/>
    <property type="match status" value="1"/>
</dbReference>
<dbReference type="SMART" id="SM00086">
    <property type="entry name" value="PAC"/>
    <property type="match status" value="2"/>
</dbReference>
<dbReference type="Gene3D" id="3.30.450.20">
    <property type="entry name" value="PAS domain"/>
    <property type="match status" value="2"/>
</dbReference>
<sequence length="550" mass="61025">MSGIVPAKESGLDSNDKLQLQSMVESAPFPIGVYVGREMRIALVNQSIIDVWGKGPEVVGKTYAEVLPELAGTGIYEQIQKVYTTGEPHHANNQRVDLVVDGILQEFYFKYSFTPLFDAQGEVYGVMNTAADVTDLVLARQQLELAQTSLKGAIDLAQLGTWELDLTTRAVSYSENIQSWFGFAKERIAIDDVYDPMHPEDRDPVEAAINRAIAPGSSGIFDAEYRLVHPDTRSERVVHARGIVVSNAEGKPYKLLGTAQDVTAERHRQQDLERLVQERTTELEALNEELAAQNEEYMVVNEELEEANRLLLRSNENLEQFAYAAGHDLQEPLRKIRQFSALLTSHIPGAAGNDARYIERINAAAGRMSTLINDLLEFSNITTGQARIEPVELNAVIDTILLDLDLIIAETNAHVQVERLPVIEGNALQLGQLFRNLLANALKFRRPGHAPVVLVTYDQVPRTLLPAAANPVRKSEVYHLIQVQDNGIGFDEQYLDRIFQVFQRLHGRSEYEGTGIGLAICEKVVTHHGGALTASSQLGHGATFKIFLPM</sequence>
<organism evidence="10 11">
    <name type="scientific">Dyadobacter fermentans (strain ATCC 700827 / DSM 18053 / CIP 107007 / KCTC 52180 / NS114)</name>
    <dbReference type="NCBI Taxonomy" id="471854"/>
    <lineage>
        <taxon>Bacteria</taxon>
        <taxon>Pseudomonadati</taxon>
        <taxon>Bacteroidota</taxon>
        <taxon>Cytophagia</taxon>
        <taxon>Cytophagales</taxon>
        <taxon>Spirosomataceae</taxon>
        <taxon>Dyadobacter</taxon>
    </lineage>
</organism>
<dbReference type="PROSITE" id="PS50109">
    <property type="entry name" value="HIS_KIN"/>
    <property type="match status" value="1"/>
</dbReference>
<gene>
    <name evidence="10" type="ordered locus">Dfer_1748</name>
</gene>
<dbReference type="Gene3D" id="2.10.70.100">
    <property type="match status" value="1"/>
</dbReference>
<dbReference type="HOGENOM" id="CLU_000445_114_71_10"/>
<dbReference type="OrthoDB" id="9766459at2"/>
<dbReference type="PROSITE" id="PS50112">
    <property type="entry name" value="PAS"/>
    <property type="match status" value="1"/>
</dbReference>
<dbReference type="Pfam" id="PF00512">
    <property type="entry name" value="HisKA"/>
    <property type="match status" value="1"/>
</dbReference>
<keyword evidence="4" id="KW-0808">Transferase</keyword>
<keyword evidence="6" id="KW-0175">Coiled coil</keyword>
<dbReference type="SMART" id="SM00387">
    <property type="entry name" value="HATPase_c"/>
    <property type="match status" value="1"/>
</dbReference>
<evidence type="ECO:0000313" key="10">
    <source>
        <dbReference type="EMBL" id="ACT92989.1"/>
    </source>
</evidence>
<dbReference type="EC" id="2.7.13.3" evidence="2"/>
<dbReference type="InterPro" id="IPR001610">
    <property type="entry name" value="PAC"/>
</dbReference>
<dbReference type="SMART" id="SM00091">
    <property type="entry name" value="PAS"/>
    <property type="match status" value="2"/>
</dbReference>
<dbReference type="SUPFAM" id="SSF55785">
    <property type="entry name" value="PYP-like sensor domain (PAS domain)"/>
    <property type="match status" value="2"/>
</dbReference>
<feature type="coiled-coil region" evidence="6">
    <location>
        <begin position="269"/>
        <end position="321"/>
    </location>
</feature>
<evidence type="ECO:0000256" key="5">
    <source>
        <dbReference type="ARBA" id="ARBA00022777"/>
    </source>
</evidence>
<evidence type="ECO:0000256" key="4">
    <source>
        <dbReference type="ARBA" id="ARBA00022679"/>
    </source>
</evidence>
<dbReference type="Proteomes" id="UP000002011">
    <property type="component" value="Chromosome"/>
</dbReference>
<evidence type="ECO:0000259" key="9">
    <source>
        <dbReference type="PROSITE" id="PS50113"/>
    </source>
</evidence>
<keyword evidence="3" id="KW-0597">Phosphoprotein</keyword>
<name>C6VTP6_DYAFD</name>
<dbReference type="Pfam" id="PF08447">
    <property type="entry name" value="PAS_3"/>
    <property type="match status" value="1"/>
</dbReference>
<reference evidence="10 11" key="1">
    <citation type="journal article" date="2009" name="Stand. Genomic Sci.">
        <title>Complete genome sequence of Dyadobacter fermentans type strain (NS114).</title>
        <authorList>
            <person name="Lang E."/>
            <person name="Lapidus A."/>
            <person name="Chertkov O."/>
            <person name="Brettin T."/>
            <person name="Detter J.C."/>
            <person name="Han C."/>
            <person name="Copeland A."/>
            <person name="Glavina Del Rio T."/>
            <person name="Nolan M."/>
            <person name="Chen F."/>
            <person name="Lucas S."/>
            <person name="Tice H."/>
            <person name="Cheng J.F."/>
            <person name="Land M."/>
            <person name="Hauser L."/>
            <person name="Chang Y.J."/>
            <person name="Jeffries C.D."/>
            <person name="Kopitz M."/>
            <person name="Bruce D."/>
            <person name="Goodwin L."/>
            <person name="Pitluck S."/>
            <person name="Ovchinnikova G."/>
            <person name="Pati A."/>
            <person name="Ivanova N."/>
            <person name="Mavrommatis K."/>
            <person name="Chen A."/>
            <person name="Palaniappan K."/>
            <person name="Chain P."/>
            <person name="Bristow J."/>
            <person name="Eisen J.A."/>
            <person name="Markowitz V."/>
            <person name="Hugenholtz P."/>
            <person name="Goker M."/>
            <person name="Rohde M."/>
            <person name="Kyrpides N.C."/>
            <person name="Klenk H.P."/>
        </authorList>
    </citation>
    <scope>NUCLEOTIDE SEQUENCE [LARGE SCALE GENOMIC DNA]</scope>
    <source>
        <strain evidence="11">ATCC 700827 / DSM 18053 / CIP 107007 / KCTC 52180 / NS114</strain>
    </source>
</reference>
<dbReference type="InterPro" id="IPR005467">
    <property type="entry name" value="His_kinase_dom"/>
</dbReference>
<dbReference type="eggNOG" id="COG4251">
    <property type="taxonomic scope" value="Bacteria"/>
</dbReference>
<dbReference type="SUPFAM" id="SSF55874">
    <property type="entry name" value="ATPase domain of HSP90 chaperone/DNA topoisomerase II/histidine kinase"/>
    <property type="match status" value="1"/>
</dbReference>
<evidence type="ECO:0000256" key="1">
    <source>
        <dbReference type="ARBA" id="ARBA00000085"/>
    </source>
</evidence>
<dbReference type="NCBIfam" id="TIGR00229">
    <property type="entry name" value="sensory_box"/>
    <property type="match status" value="2"/>
</dbReference>
<dbReference type="SUPFAM" id="SSF47384">
    <property type="entry name" value="Homodimeric domain of signal transducing histidine kinase"/>
    <property type="match status" value="1"/>
</dbReference>
<dbReference type="EMBL" id="CP001619">
    <property type="protein sequence ID" value="ACT92989.1"/>
    <property type="molecule type" value="Genomic_DNA"/>
</dbReference>
<dbReference type="Gene3D" id="1.10.287.130">
    <property type="match status" value="1"/>
</dbReference>
<evidence type="ECO:0000256" key="6">
    <source>
        <dbReference type="SAM" id="Coils"/>
    </source>
</evidence>
<dbReference type="PRINTS" id="PR00344">
    <property type="entry name" value="BCTRLSENSOR"/>
</dbReference>
<feature type="domain" description="PAC" evidence="9">
    <location>
        <begin position="89"/>
        <end position="145"/>
    </location>
</feature>
<dbReference type="AlphaFoldDB" id="C6VTP6"/>
<evidence type="ECO:0000256" key="3">
    <source>
        <dbReference type="ARBA" id="ARBA00022553"/>
    </source>
</evidence>
<evidence type="ECO:0000256" key="2">
    <source>
        <dbReference type="ARBA" id="ARBA00012438"/>
    </source>
</evidence>
<feature type="domain" description="PAC" evidence="9">
    <location>
        <begin position="221"/>
        <end position="274"/>
    </location>
</feature>
<evidence type="ECO:0000313" key="11">
    <source>
        <dbReference type="Proteomes" id="UP000002011"/>
    </source>
</evidence>
<dbReference type="Pfam" id="PF08448">
    <property type="entry name" value="PAS_4"/>
    <property type="match status" value="1"/>
</dbReference>
<dbReference type="SMART" id="SM00388">
    <property type="entry name" value="HisKA"/>
    <property type="match status" value="1"/>
</dbReference>
<keyword evidence="5 10" id="KW-0418">Kinase</keyword>
<dbReference type="InterPro" id="IPR003661">
    <property type="entry name" value="HisK_dim/P_dom"/>
</dbReference>
<dbReference type="InterPro" id="IPR003594">
    <property type="entry name" value="HATPase_dom"/>
</dbReference>
<dbReference type="Gene3D" id="3.30.565.10">
    <property type="entry name" value="Histidine kinase-like ATPase, C-terminal domain"/>
    <property type="match status" value="1"/>
</dbReference>
<feature type="domain" description="Histidine kinase" evidence="7">
    <location>
        <begin position="324"/>
        <end position="550"/>
    </location>
</feature>
<evidence type="ECO:0000259" key="8">
    <source>
        <dbReference type="PROSITE" id="PS50112"/>
    </source>
</evidence>
<dbReference type="InterPro" id="IPR013656">
    <property type="entry name" value="PAS_4"/>
</dbReference>
<dbReference type="InterPro" id="IPR000700">
    <property type="entry name" value="PAS-assoc_C"/>
</dbReference>
<proteinExistence type="predicted"/>
<dbReference type="RefSeq" id="WP_015811243.1">
    <property type="nucleotide sequence ID" value="NC_013037.1"/>
</dbReference>